<keyword evidence="14" id="KW-0472">Membrane</keyword>
<dbReference type="PRINTS" id="PR00344">
    <property type="entry name" value="BCTRLSENSOR"/>
</dbReference>
<reference evidence="18" key="1">
    <citation type="submission" date="2014-07" db="EMBL/GenBank/DDBJ databases">
        <authorList>
            <person name="Urmite Genomes Urmite Genomes"/>
        </authorList>
    </citation>
    <scope>NUCLEOTIDE SEQUENCE</scope>
    <source>
        <strain evidence="18">12M76_air</strain>
    </source>
</reference>
<evidence type="ECO:0000256" key="4">
    <source>
        <dbReference type="ARBA" id="ARBA00022475"/>
    </source>
</evidence>
<proteinExistence type="predicted"/>
<feature type="domain" description="HAMP" evidence="17">
    <location>
        <begin position="171"/>
        <end position="224"/>
    </location>
</feature>
<evidence type="ECO:0000256" key="7">
    <source>
        <dbReference type="ARBA" id="ARBA00022679"/>
    </source>
</evidence>
<dbReference type="InterPro" id="IPR006290">
    <property type="entry name" value="CztS_silS_copS"/>
</dbReference>
<evidence type="ECO:0000256" key="11">
    <source>
        <dbReference type="ARBA" id="ARBA00022840"/>
    </source>
</evidence>
<comment type="catalytic activity">
    <reaction evidence="1 15">
        <text>ATP + protein L-histidine = ADP + protein N-phospho-L-histidine.</text>
        <dbReference type="EC" id="2.7.13.3"/>
    </reaction>
</comment>
<dbReference type="PROSITE" id="PS50885">
    <property type="entry name" value="HAMP"/>
    <property type="match status" value="1"/>
</dbReference>
<dbReference type="PANTHER" id="PTHR45436">
    <property type="entry name" value="SENSOR HISTIDINE KINASE YKOH"/>
    <property type="match status" value="1"/>
</dbReference>
<dbReference type="PANTHER" id="PTHR45436:SF15">
    <property type="entry name" value="SENSOR HISTIDINE KINASE CUSS"/>
    <property type="match status" value="1"/>
</dbReference>
<dbReference type="Pfam" id="PF00512">
    <property type="entry name" value="HisKA"/>
    <property type="match status" value="1"/>
</dbReference>
<evidence type="ECO:0000256" key="9">
    <source>
        <dbReference type="ARBA" id="ARBA00022741"/>
    </source>
</evidence>
<feature type="domain" description="Histidine kinase" evidence="16">
    <location>
        <begin position="232"/>
        <end position="446"/>
    </location>
</feature>
<keyword evidence="13 15" id="KW-0902">Two-component regulatory system</keyword>
<dbReference type="InterPro" id="IPR003594">
    <property type="entry name" value="HATPase_dom"/>
</dbReference>
<evidence type="ECO:0000256" key="5">
    <source>
        <dbReference type="ARBA" id="ARBA00022519"/>
    </source>
</evidence>
<gene>
    <name evidence="18" type="ORF">BN1049_01295</name>
</gene>
<accession>A0A078M961</accession>
<keyword evidence="12" id="KW-1133">Transmembrane helix</keyword>
<dbReference type="Pfam" id="PF02518">
    <property type="entry name" value="HATPase_c"/>
    <property type="match status" value="1"/>
</dbReference>
<dbReference type="GO" id="GO:0005524">
    <property type="term" value="F:ATP binding"/>
    <property type="evidence" value="ECO:0007669"/>
    <property type="project" value="UniProtKB-KW"/>
</dbReference>
<evidence type="ECO:0000256" key="8">
    <source>
        <dbReference type="ARBA" id="ARBA00022692"/>
    </source>
</evidence>
<evidence type="ECO:0000256" key="14">
    <source>
        <dbReference type="ARBA" id="ARBA00023136"/>
    </source>
</evidence>
<keyword evidence="7 15" id="KW-0808">Transferase</keyword>
<dbReference type="InterPro" id="IPR050428">
    <property type="entry name" value="TCS_sensor_his_kinase"/>
</dbReference>
<keyword evidence="10 15" id="KW-0418">Kinase</keyword>
<dbReference type="CDD" id="cd00082">
    <property type="entry name" value="HisKA"/>
    <property type="match status" value="1"/>
</dbReference>
<evidence type="ECO:0000259" key="16">
    <source>
        <dbReference type="PROSITE" id="PS50109"/>
    </source>
</evidence>
<evidence type="ECO:0000256" key="13">
    <source>
        <dbReference type="ARBA" id="ARBA00023012"/>
    </source>
</evidence>
<sequence>MGVIVVLLIVAFTYFEIGRQLDIRARGSLSEKLNQIEHGLLESYSAKSEVILTPHILNDYVIGHDYLALIVRNAEHPGAPILSVGNEAAIKVFSNIAKYTSGYEEYFPPTGYAILGMSKVIRLADGNEIVVTLLLERESDAVLLKSYIKSTILSLPLILILVGGCGWWLVRHGLSPLYKFSAIAARISAHDLDHRIDFTTFPEELKNSAHAINFMLERLDRDIQKLLQFSDDLAHELRSPLNNILGKVQVTLSRARTPEIYKQALESCAEELERISQVISQMLFIVSANSPTLSLTLASINLREEVVKVVDLFLDEAQEKNISLEVVGDAHTKADSLMMQRAIYNLLSNAIRHSSSRSIISLELSENKDYAIIAVRNSGEGIAAEHMTRIFDRFYRVPSSRSRQLVGTGLGLSIVRAIMDLHEGMVTVASIPGESTVFTLFFPKDI</sequence>
<dbReference type="Gene3D" id="3.30.565.10">
    <property type="entry name" value="Histidine kinase-like ATPase, C-terminal domain"/>
    <property type="match status" value="1"/>
</dbReference>
<dbReference type="InterPro" id="IPR005467">
    <property type="entry name" value="His_kinase_dom"/>
</dbReference>
<keyword evidence="11 15" id="KW-0067">ATP-binding</keyword>
<evidence type="ECO:0000259" key="17">
    <source>
        <dbReference type="PROSITE" id="PS50885"/>
    </source>
</evidence>
<dbReference type="GO" id="GO:0005886">
    <property type="term" value="C:plasma membrane"/>
    <property type="evidence" value="ECO:0007669"/>
    <property type="project" value="UniProtKB-SubCell"/>
</dbReference>
<dbReference type="EMBL" id="LK391969">
    <property type="protein sequence ID" value="CEF26366.1"/>
    <property type="molecule type" value="Genomic_DNA"/>
</dbReference>
<keyword evidence="4 15" id="KW-1003">Cell membrane</keyword>
<dbReference type="EC" id="2.7.13.3" evidence="15"/>
<evidence type="ECO:0000313" key="18">
    <source>
        <dbReference type="EMBL" id="CEA03973.1"/>
    </source>
</evidence>
<dbReference type="PROSITE" id="PS50109">
    <property type="entry name" value="HIS_KIN"/>
    <property type="match status" value="1"/>
</dbReference>
<comment type="subcellular location">
    <subcellularLocation>
        <location evidence="3 15">Cell inner membrane</location>
    </subcellularLocation>
    <subcellularLocation>
        <location evidence="2">Membrane</location>
        <topology evidence="2">Multi-pass membrane protein</topology>
    </subcellularLocation>
</comment>
<dbReference type="InterPro" id="IPR036890">
    <property type="entry name" value="HATPase_C_sf"/>
</dbReference>
<name>A0A078M961_9PSED</name>
<dbReference type="InterPro" id="IPR003660">
    <property type="entry name" value="HAMP_dom"/>
</dbReference>
<evidence type="ECO:0000256" key="1">
    <source>
        <dbReference type="ARBA" id="ARBA00000085"/>
    </source>
</evidence>
<dbReference type="SMART" id="SM00388">
    <property type="entry name" value="HisKA"/>
    <property type="match status" value="1"/>
</dbReference>
<dbReference type="InterPro" id="IPR003661">
    <property type="entry name" value="HisK_dim/P_dom"/>
</dbReference>
<evidence type="ECO:0000256" key="3">
    <source>
        <dbReference type="ARBA" id="ARBA00004533"/>
    </source>
</evidence>
<keyword evidence="9 15" id="KW-0547">Nucleotide-binding</keyword>
<evidence type="ECO:0000256" key="12">
    <source>
        <dbReference type="ARBA" id="ARBA00022989"/>
    </source>
</evidence>
<dbReference type="AlphaFoldDB" id="A0A078M961"/>
<organism evidence="18">
    <name type="scientific">Pseudomonas saudimassiliensis</name>
    <dbReference type="NCBI Taxonomy" id="1461581"/>
    <lineage>
        <taxon>Bacteria</taxon>
        <taxon>Pseudomonadati</taxon>
        <taxon>Pseudomonadota</taxon>
        <taxon>Gammaproteobacteria</taxon>
        <taxon>Pseudomonadales</taxon>
        <taxon>Pseudomonadaceae</taxon>
        <taxon>Pseudomonas</taxon>
    </lineage>
</organism>
<dbReference type="GO" id="GO:0000155">
    <property type="term" value="F:phosphorelay sensor kinase activity"/>
    <property type="evidence" value="ECO:0007669"/>
    <property type="project" value="InterPro"/>
</dbReference>
<evidence type="ECO:0000256" key="6">
    <source>
        <dbReference type="ARBA" id="ARBA00022553"/>
    </source>
</evidence>
<dbReference type="Gene3D" id="1.10.287.130">
    <property type="match status" value="1"/>
</dbReference>
<dbReference type="SUPFAM" id="SSF47384">
    <property type="entry name" value="Homodimeric domain of signal transducing histidine kinase"/>
    <property type="match status" value="1"/>
</dbReference>
<evidence type="ECO:0000256" key="2">
    <source>
        <dbReference type="ARBA" id="ARBA00004141"/>
    </source>
</evidence>
<keyword evidence="8" id="KW-0812">Transmembrane</keyword>
<comment type="function">
    <text evidence="15">Member of a two-component regulatory system.</text>
</comment>
<dbReference type="SMART" id="SM00387">
    <property type="entry name" value="HATPase_c"/>
    <property type="match status" value="1"/>
</dbReference>
<keyword evidence="6" id="KW-0597">Phosphoprotein</keyword>
<evidence type="ECO:0000256" key="10">
    <source>
        <dbReference type="ARBA" id="ARBA00022777"/>
    </source>
</evidence>
<evidence type="ECO:0000256" key="15">
    <source>
        <dbReference type="RuleBase" id="RU364088"/>
    </source>
</evidence>
<dbReference type="EMBL" id="LM997413">
    <property type="protein sequence ID" value="CEA03973.1"/>
    <property type="molecule type" value="Genomic_DNA"/>
</dbReference>
<keyword evidence="5 15" id="KW-0997">Cell inner membrane</keyword>
<dbReference type="PATRIC" id="fig|1461581.3.peg.1272"/>
<dbReference type="InterPro" id="IPR004358">
    <property type="entry name" value="Sig_transdc_His_kin-like_C"/>
</dbReference>
<protein>
    <recommendedName>
        <fullName evidence="15">Sensor protein</fullName>
        <ecNumber evidence="15">2.7.13.3</ecNumber>
    </recommendedName>
</protein>
<dbReference type="Gene3D" id="6.10.340.10">
    <property type="match status" value="1"/>
</dbReference>
<dbReference type="InterPro" id="IPR036097">
    <property type="entry name" value="HisK_dim/P_sf"/>
</dbReference>
<dbReference type="FunFam" id="3.30.565.10:FF:000006">
    <property type="entry name" value="Sensor histidine kinase WalK"/>
    <property type="match status" value="1"/>
</dbReference>
<dbReference type="SUPFAM" id="SSF55874">
    <property type="entry name" value="ATPase domain of HSP90 chaperone/DNA topoisomerase II/histidine kinase"/>
    <property type="match status" value="1"/>
</dbReference>
<dbReference type="NCBIfam" id="TIGR01386">
    <property type="entry name" value="cztS_silS_copS"/>
    <property type="match status" value="1"/>
</dbReference>